<proteinExistence type="predicted"/>
<evidence type="ECO:0000256" key="1">
    <source>
        <dbReference type="SAM" id="Phobius"/>
    </source>
</evidence>
<keyword evidence="1" id="KW-0812">Transmembrane</keyword>
<reference evidence="2 3" key="1">
    <citation type="submission" date="2014-11" db="EMBL/GenBank/DDBJ databases">
        <title>Draft genome sequence of Kirrobacter mercurialis.</title>
        <authorList>
            <person name="Coil D.A."/>
            <person name="Eisen J.A."/>
        </authorList>
    </citation>
    <scope>NUCLEOTIDE SEQUENCE [LARGE SCALE GENOMIC DNA]</scope>
    <source>
        <strain evidence="2 3">Coronado</strain>
    </source>
</reference>
<keyword evidence="1" id="KW-0472">Membrane</keyword>
<dbReference type="Proteomes" id="UP000030988">
    <property type="component" value="Unassembled WGS sequence"/>
</dbReference>
<dbReference type="EMBL" id="JTDN01000001">
    <property type="protein sequence ID" value="KHL25370.1"/>
    <property type="molecule type" value="Genomic_DNA"/>
</dbReference>
<dbReference type="AlphaFoldDB" id="A0A0B2BZS1"/>
<keyword evidence="3" id="KW-1185">Reference proteome</keyword>
<dbReference type="OrthoDB" id="7585801at2"/>
<gene>
    <name evidence="2" type="ORF">PK98_01200</name>
</gene>
<keyword evidence="1" id="KW-1133">Transmembrane helix</keyword>
<sequence>MQDLDQMLARLTAEPDHAGLQGIEAAVLARLGEPPRATLGFGIGAVIVLSSLGLGVVSAGSPAITIEAEGQVAPLGLGTALAPSALLAGTR</sequence>
<evidence type="ECO:0000313" key="3">
    <source>
        <dbReference type="Proteomes" id="UP000030988"/>
    </source>
</evidence>
<evidence type="ECO:0000313" key="2">
    <source>
        <dbReference type="EMBL" id="KHL25370.1"/>
    </source>
</evidence>
<dbReference type="RefSeq" id="WP_039093667.1">
    <property type="nucleotide sequence ID" value="NZ_JTDN01000001.1"/>
</dbReference>
<comment type="caution">
    <text evidence="2">The sequence shown here is derived from an EMBL/GenBank/DDBJ whole genome shotgun (WGS) entry which is preliminary data.</text>
</comment>
<dbReference type="STRING" id="1572751.PK98_01200"/>
<feature type="transmembrane region" description="Helical" evidence="1">
    <location>
        <begin position="39"/>
        <end position="60"/>
    </location>
</feature>
<protein>
    <submittedName>
        <fullName evidence="2">Uncharacterized protein</fullName>
    </submittedName>
</protein>
<name>A0A0B2BZS1_9SPHN</name>
<organism evidence="2 3">
    <name type="scientific">Croceibacterium mercuriale</name>
    <dbReference type="NCBI Taxonomy" id="1572751"/>
    <lineage>
        <taxon>Bacteria</taxon>
        <taxon>Pseudomonadati</taxon>
        <taxon>Pseudomonadota</taxon>
        <taxon>Alphaproteobacteria</taxon>
        <taxon>Sphingomonadales</taxon>
        <taxon>Erythrobacteraceae</taxon>
        <taxon>Croceibacterium</taxon>
    </lineage>
</organism>
<accession>A0A0B2BZS1</accession>
<feature type="transmembrane region" description="Helical" evidence="1">
    <location>
        <begin position="72"/>
        <end position="90"/>
    </location>
</feature>